<accession>A0A9Q3P8M6</accession>
<reference evidence="1" key="1">
    <citation type="submission" date="2021-03" db="EMBL/GenBank/DDBJ databases">
        <title>Draft genome sequence of rust myrtle Austropuccinia psidii MF-1, a brazilian biotype.</title>
        <authorList>
            <person name="Quecine M.C."/>
            <person name="Pachon D.M.R."/>
            <person name="Bonatelli M.L."/>
            <person name="Correr F.H."/>
            <person name="Franceschini L.M."/>
            <person name="Leite T.F."/>
            <person name="Margarido G.R.A."/>
            <person name="Almeida C.A."/>
            <person name="Ferrarezi J.A."/>
            <person name="Labate C.A."/>
        </authorList>
    </citation>
    <scope>NUCLEOTIDE SEQUENCE</scope>
    <source>
        <strain evidence="1">MF-1</strain>
    </source>
</reference>
<dbReference type="InterPro" id="IPR036397">
    <property type="entry name" value="RNaseH_sf"/>
</dbReference>
<dbReference type="SUPFAM" id="SSF53098">
    <property type="entry name" value="Ribonuclease H-like"/>
    <property type="match status" value="1"/>
</dbReference>
<organism evidence="1 2">
    <name type="scientific">Austropuccinia psidii MF-1</name>
    <dbReference type="NCBI Taxonomy" id="1389203"/>
    <lineage>
        <taxon>Eukaryota</taxon>
        <taxon>Fungi</taxon>
        <taxon>Dikarya</taxon>
        <taxon>Basidiomycota</taxon>
        <taxon>Pucciniomycotina</taxon>
        <taxon>Pucciniomycetes</taxon>
        <taxon>Pucciniales</taxon>
        <taxon>Sphaerophragmiaceae</taxon>
        <taxon>Austropuccinia</taxon>
    </lineage>
</organism>
<dbReference type="Proteomes" id="UP000765509">
    <property type="component" value="Unassembled WGS sequence"/>
</dbReference>
<dbReference type="EMBL" id="AVOT02058664">
    <property type="protein sequence ID" value="MBW0552499.1"/>
    <property type="molecule type" value="Genomic_DNA"/>
</dbReference>
<sequence>MSFSTDYHTQTDGLAERMIQTLEDMVERVSLQFGYKTSIHSSTNQTPAILEKGLNPKLPQESLRKDLVEINPTAFTFKGMLENARKHAIRCMEDSFSYAKNKWDKSHATPDFKVRDLGLVSTTKFNNIKGCGKLEESFAVHFVIKALNGGNAIEAELSEELSNKHPTFPVSFVTPYKSSDSEKFPLKLKFPRIYLLLHILVVRKSPKFSKKKVKNQESKGIPC</sequence>
<gene>
    <name evidence="1" type="ORF">O181_092214</name>
</gene>
<dbReference type="AlphaFoldDB" id="A0A9Q3P8M6"/>
<dbReference type="GO" id="GO:0003676">
    <property type="term" value="F:nucleic acid binding"/>
    <property type="evidence" value="ECO:0007669"/>
    <property type="project" value="InterPro"/>
</dbReference>
<evidence type="ECO:0000313" key="1">
    <source>
        <dbReference type="EMBL" id="MBW0552499.1"/>
    </source>
</evidence>
<name>A0A9Q3P8M6_9BASI</name>
<comment type="caution">
    <text evidence="1">The sequence shown here is derived from an EMBL/GenBank/DDBJ whole genome shotgun (WGS) entry which is preliminary data.</text>
</comment>
<protein>
    <submittedName>
        <fullName evidence="1">Uncharacterized protein</fullName>
    </submittedName>
</protein>
<dbReference type="InterPro" id="IPR012337">
    <property type="entry name" value="RNaseH-like_sf"/>
</dbReference>
<proteinExistence type="predicted"/>
<keyword evidence="2" id="KW-1185">Reference proteome</keyword>
<dbReference type="Gene3D" id="3.30.420.10">
    <property type="entry name" value="Ribonuclease H-like superfamily/Ribonuclease H"/>
    <property type="match status" value="1"/>
</dbReference>
<evidence type="ECO:0000313" key="2">
    <source>
        <dbReference type="Proteomes" id="UP000765509"/>
    </source>
</evidence>